<accession>A0A554MWH3</accession>
<dbReference type="Pfam" id="PF00482">
    <property type="entry name" value="T2SSF"/>
    <property type="match status" value="2"/>
</dbReference>
<keyword evidence="4 6" id="KW-1133">Transmembrane helix</keyword>
<reference evidence="8 9" key="1">
    <citation type="submission" date="2018-06" db="EMBL/GenBank/DDBJ databases">
        <title>Natronomonas sp. F16-60 a new haloarchaeon isolated from a solar saltern of Isla Cristina, Huelva, Spain.</title>
        <authorList>
            <person name="Duran-Viseras A."/>
            <person name="Sanchez-Porro C."/>
            <person name="Ventosa A."/>
        </authorList>
    </citation>
    <scope>NUCLEOTIDE SEQUENCE [LARGE SCALE GENOMIC DNA]</scope>
    <source>
        <strain evidence="8 9">F16-60</strain>
    </source>
</reference>
<dbReference type="GO" id="GO:0005886">
    <property type="term" value="C:plasma membrane"/>
    <property type="evidence" value="ECO:0007669"/>
    <property type="project" value="UniProtKB-SubCell"/>
</dbReference>
<evidence type="ECO:0000256" key="4">
    <source>
        <dbReference type="ARBA" id="ARBA00022989"/>
    </source>
</evidence>
<dbReference type="EMBL" id="QMDX01000012">
    <property type="protein sequence ID" value="TSD09476.1"/>
    <property type="molecule type" value="Genomic_DNA"/>
</dbReference>
<protein>
    <submittedName>
        <fullName evidence="8">Pilus assembly protein</fullName>
    </submittedName>
</protein>
<keyword evidence="2" id="KW-1003">Cell membrane</keyword>
<evidence type="ECO:0000256" key="2">
    <source>
        <dbReference type="ARBA" id="ARBA00022475"/>
    </source>
</evidence>
<evidence type="ECO:0000256" key="3">
    <source>
        <dbReference type="ARBA" id="ARBA00022692"/>
    </source>
</evidence>
<feature type="transmembrane region" description="Helical" evidence="6">
    <location>
        <begin position="124"/>
        <end position="148"/>
    </location>
</feature>
<comment type="subcellular location">
    <subcellularLocation>
        <location evidence="1">Cell membrane</location>
        <topology evidence="1">Multi-pass membrane protein</topology>
    </subcellularLocation>
</comment>
<dbReference type="InterPro" id="IPR018076">
    <property type="entry name" value="T2SS_GspF_dom"/>
</dbReference>
<dbReference type="InParanoid" id="A0A554MWH3"/>
<evidence type="ECO:0000256" key="6">
    <source>
        <dbReference type="SAM" id="Phobius"/>
    </source>
</evidence>
<evidence type="ECO:0000256" key="5">
    <source>
        <dbReference type="ARBA" id="ARBA00023136"/>
    </source>
</evidence>
<dbReference type="InterPro" id="IPR056569">
    <property type="entry name" value="ArlJ-like"/>
</dbReference>
<feature type="transmembrane region" description="Helical" evidence="6">
    <location>
        <begin position="573"/>
        <end position="592"/>
    </location>
</feature>
<dbReference type="RefSeq" id="WP_144262986.1">
    <property type="nucleotide sequence ID" value="NZ_QMDX01000012.1"/>
</dbReference>
<feature type="transmembrane region" description="Helical" evidence="6">
    <location>
        <begin position="653"/>
        <end position="673"/>
    </location>
</feature>
<organism evidence="8 9">
    <name type="scientific">Haloglomus irregulare</name>
    <dbReference type="NCBI Taxonomy" id="2234134"/>
    <lineage>
        <taxon>Archaea</taxon>
        <taxon>Methanobacteriati</taxon>
        <taxon>Methanobacteriota</taxon>
        <taxon>Stenosarchaea group</taxon>
        <taxon>Halobacteria</taxon>
        <taxon>Halobacteriales</taxon>
        <taxon>Natronomonadaceae</taxon>
        <taxon>Haloglomus</taxon>
    </lineage>
</organism>
<dbReference type="PANTHER" id="PTHR35402:SF1">
    <property type="entry name" value="TYPE II SECRETION SYSTEM PROTEIN GSPF DOMAIN-CONTAINING PROTEIN"/>
    <property type="match status" value="1"/>
</dbReference>
<evidence type="ECO:0000259" key="7">
    <source>
        <dbReference type="Pfam" id="PF00482"/>
    </source>
</evidence>
<feature type="transmembrane region" description="Helical" evidence="6">
    <location>
        <begin position="432"/>
        <end position="450"/>
    </location>
</feature>
<feature type="transmembrane region" description="Helical" evidence="6">
    <location>
        <begin position="281"/>
        <end position="303"/>
    </location>
</feature>
<gene>
    <name evidence="8" type="ORF">DP107_15135</name>
</gene>
<sequence>MSQPNIDDSPVVPEYELDQYFPESAELSAEEREKLREQHGYFRTYFREQPDRFRGLQRWLNQARFGITYDVYLAQTARYAIGGSIVGLILGVVLAAQLTTMGVFAPMTELPVVGPALEGFIGPLAAFVVGLLGLAVAGGGTTAARYYYPRLLVNQRERNIDVLLPHGIVYMYALSHGGMNTFEIIKEVAEAEDVYGEVARECDMIVRDVELFGNDLFTAIRDARNLTPSDNFEQFLDDALSVLDSGSDFSAFLADESDNYMTEARQEQENFLETLSILSEIFVVMFVAAPLFLIVTLMVISLLGGDSLAQTYALVYVLLPAGMVVFMLLIDVLSKPYTQHEHEVTLYEEGDIEPSENAQADPQFERYEERKRRDELLSLVRNPVAEIRKRDPLLSLAVSVPAALATVGLLVVSGQLQTTVAGISRTPIKHTVGYGVIPFLVATVPLTLLYETERRREQRISSRFPDTLNILSSANQMGIRLVDALDLVSRWSEGTLADELRNVRNDITWNHDVEGALLSFADRLRVPQVTRTMKLIAKGSRSSSDLSEIISIAAEDTRNRYQIEQNRRQEMSAYTAIVAIGFLVYLAVIVLLDTSYLQPIGEIAAGAQSEGSGDLLTVTSVPVDQYRTVFFHSALIQGVGSGLLAGKLADNDILAGLKYSIVLVAIALAVFILI</sequence>
<evidence type="ECO:0000313" key="9">
    <source>
        <dbReference type="Proteomes" id="UP000319894"/>
    </source>
</evidence>
<feature type="transmembrane region" description="Helical" evidence="6">
    <location>
        <begin position="309"/>
        <end position="330"/>
    </location>
</feature>
<keyword evidence="5 6" id="KW-0472">Membrane</keyword>
<dbReference type="Proteomes" id="UP000319894">
    <property type="component" value="Unassembled WGS sequence"/>
</dbReference>
<dbReference type="AlphaFoldDB" id="A0A554MWH3"/>
<feature type="transmembrane region" description="Helical" evidence="6">
    <location>
        <begin position="79"/>
        <end position="104"/>
    </location>
</feature>
<evidence type="ECO:0000256" key="1">
    <source>
        <dbReference type="ARBA" id="ARBA00004651"/>
    </source>
</evidence>
<dbReference type="PANTHER" id="PTHR35402">
    <property type="entry name" value="INTEGRAL MEMBRANE PROTEIN-RELATED"/>
    <property type="match status" value="1"/>
</dbReference>
<proteinExistence type="predicted"/>
<feature type="domain" description="Type II secretion system protein GspF" evidence="7">
    <location>
        <begin position="170"/>
        <end position="296"/>
    </location>
</feature>
<dbReference type="OrthoDB" id="12374at2157"/>
<feature type="domain" description="Type II secretion system protein GspF" evidence="7">
    <location>
        <begin position="469"/>
        <end position="591"/>
    </location>
</feature>
<comment type="caution">
    <text evidence="8">The sequence shown here is derived from an EMBL/GenBank/DDBJ whole genome shotgun (WGS) entry which is preliminary data.</text>
</comment>
<name>A0A554MWH3_9EURY</name>
<feature type="transmembrane region" description="Helical" evidence="6">
    <location>
        <begin position="393"/>
        <end position="412"/>
    </location>
</feature>
<keyword evidence="3 6" id="KW-0812">Transmembrane</keyword>
<evidence type="ECO:0000313" key="8">
    <source>
        <dbReference type="EMBL" id="TSD09476.1"/>
    </source>
</evidence>
<keyword evidence="9" id="KW-1185">Reference proteome</keyword>